<dbReference type="PANTHER" id="PTHR46082">
    <property type="entry name" value="ATP/GTP-BINDING PROTEIN-RELATED"/>
    <property type="match status" value="1"/>
</dbReference>
<dbReference type="AlphaFoldDB" id="A0A8E2DZ95"/>
<evidence type="ECO:0000256" key="1">
    <source>
        <dbReference type="ARBA" id="ARBA00022737"/>
    </source>
</evidence>
<dbReference type="GO" id="GO:0003824">
    <property type="term" value="F:catalytic activity"/>
    <property type="evidence" value="ECO:0007669"/>
    <property type="project" value="InterPro"/>
</dbReference>
<dbReference type="Gene3D" id="3.40.50.300">
    <property type="entry name" value="P-loop containing nucleotide triphosphate hydrolases"/>
    <property type="match status" value="1"/>
</dbReference>
<evidence type="ECO:0000313" key="4">
    <source>
        <dbReference type="EMBL" id="OCK74412.1"/>
    </source>
</evidence>
<sequence>MAPALGNDEYTVGWITALALEAAAAEAVLDIEHEEPQWQHENDFNSYTLGSIGKHNVVIVSLPERYGPISAAMAVSQMLSTFKSIRIGLMVGIGGGIPNLEGGHDIRLGDVVVSRPDNTFGGVKQYDFGKRTAGGLFQPQGFLNSPPRILLNAVNKLKRMHLRRPSDVPNILREIEKSNPLMVEPKQGPSYLHQGPENDHLFQPTYKHKEGAKTCEECDKEQEIERPPRNDQDPFIHYGTIASGNQVIKDAETRDRLGKDCLCFEMEAAGLMNDFPCLVIRGICDYADSHKNKRWQNYAAVTAAAYAKELLQVTPVQGLKELPMAAGVMRKLQTIDENITKLTERVEAQHNQELLDWLSPLELSKRHYEIRSSRLPKSGMWILQHDSFLKWSSDSPASRALCCYGDPGAGKTFIASLVIDTLNESKDAEPNIGLAYVYCDYRDQIQQTTKNIIGAIIKQLLMQLPTTPEEITAIWQKHQKDKIPLELVEVNEALRITCKSFNRTYICLDALDECQSFQELLTFLQQAPSSIHLFSTGRNLVEPFFRKKFEHAYTIRIKAKDSDIQMLIQKYINEDREKDPDIMDKRLEQDVMTKISALSKGIFLLPVLQIRTVLDERSIRDREEALNTLPPNLEEAFGITIERIQRQPQAWAQQATKILIWINLAERPLSIDELLEACAIREDDHNLDTRGFPSRGTFLDCCLGLAVIEKETSTVRLVHFTLQEYFKTKDQILAQKIQEGHDAIARACLTYLMFRSVTTNTSPQALLDSNRSEAETRTPSYFLLDYAACQWGHHVRKSSCLQRSTIDATLKYLHMDLQGRMRSHSLLCRNLNIAHQDVRSFSIVHISAYFGIHQILLELLETDQVDIDSKDN</sequence>
<dbReference type="InterPro" id="IPR053137">
    <property type="entry name" value="NLR-like"/>
</dbReference>
<dbReference type="PANTHER" id="PTHR46082:SF11">
    <property type="entry name" value="AAA+ ATPASE DOMAIN-CONTAINING PROTEIN-RELATED"/>
    <property type="match status" value="1"/>
</dbReference>
<dbReference type="Gene3D" id="3.40.50.1580">
    <property type="entry name" value="Nucleoside phosphorylase domain"/>
    <property type="match status" value="1"/>
</dbReference>
<dbReference type="SUPFAM" id="SSF52540">
    <property type="entry name" value="P-loop containing nucleoside triphosphate hydrolases"/>
    <property type="match status" value="1"/>
</dbReference>
<protein>
    <submittedName>
        <fullName evidence="4">Purine and uridine phosphorylase</fullName>
    </submittedName>
</protein>
<feature type="domain" description="Nephrocystin 3-like N-terminal" evidence="3">
    <location>
        <begin position="378"/>
        <end position="538"/>
    </location>
</feature>
<organism evidence="4 5">
    <name type="scientific">Lepidopterella palustris CBS 459.81</name>
    <dbReference type="NCBI Taxonomy" id="1314670"/>
    <lineage>
        <taxon>Eukaryota</taxon>
        <taxon>Fungi</taxon>
        <taxon>Dikarya</taxon>
        <taxon>Ascomycota</taxon>
        <taxon>Pezizomycotina</taxon>
        <taxon>Dothideomycetes</taxon>
        <taxon>Pleosporomycetidae</taxon>
        <taxon>Mytilinidiales</taxon>
        <taxon>Argynnaceae</taxon>
        <taxon>Lepidopterella</taxon>
    </lineage>
</organism>
<name>A0A8E2DZ95_9PEZI</name>
<feature type="domain" description="GPI inositol-deacylase winged helix" evidence="2">
    <location>
        <begin position="653"/>
        <end position="728"/>
    </location>
</feature>
<keyword evidence="1" id="KW-0677">Repeat</keyword>
<dbReference type="InterPro" id="IPR054471">
    <property type="entry name" value="GPIID_WHD"/>
</dbReference>
<dbReference type="GO" id="GO:0009116">
    <property type="term" value="P:nucleoside metabolic process"/>
    <property type="evidence" value="ECO:0007669"/>
    <property type="project" value="InterPro"/>
</dbReference>
<dbReference type="SUPFAM" id="SSF53167">
    <property type="entry name" value="Purine and uridine phosphorylases"/>
    <property type="match status" value="1"/>
</dbReference>
<dbReference type="OrthoDB" id="1577640at2759"/>
<dbReference type="Pfam" id="PF24883">
    <property type="entry name" value="NPHP3_N"/>
    <property type="match status" value="1"/>
</dbReference>
<dbReference type="InterPro" id="IPR027417">
    <property type="entry name" value="P-loop_NTPase"/>
</dbReference>
<dbReference type="EMBL" id="KV745484">
    <property type="protein sequence ID" value="OCK74412.1"/>
    <property type="molecule type" value="Genomic_DNA"/>
</dbReference>
<reference evidence="4 5" key="1">
    <citation type="journal article" date="2016" name="Nat. Commun.">
        <title>Ectomycorrhizal ecology is imprinted in the genome of the dominant symbiotic fungus Cenococcum geophilum.</title>
        <authorList>
            <consortium name="DOE Joint Genome Institute"/>
            <person name="Peter M."/>
            <person name="Kohler A."/>
            <person name="Ohm R.A."/>
            <person name="Kuo A."/>
            <person name="Krutzmann J."/>
            <person name="Morin E."/>
            <person name="Arend M."/>
            <person name="Barry K.W."/>
            <person name="Binder M."/>
            <person name="Choi C."/>
            <person name="Clum A."/>
            <person name="Copeland A."/>
            <person name="Grisel N."/>
            <person name="Haridas S."/>
            <person name="Kipfer T."/>
            <person name="LaButti K."/>
            <person name="Lindquist E."/>
            <person name="Lipzen A."/>
            <person name="Maire R."/>
            <person name="Meier B."/>
            <person name="Mihaltcheva S."/>
            <person name="Molinier V."/>
            <person name="Murat C."/>
            <person name="Poggeler S."/>
            <person name="Quandt C.A."/>
            <person name="Sperisen C."/>
            <person name="Tritt A."/>
            <person name="Tisserant E."/>
            <person name="Crous P.W."/>
            <person name="Henrissat B."/>
            <person name="Nehls U."/>
            <person name="Egli S."/>
            <person name="Spatafora J.W."/>
            <person name="Grigoriev I.V."/>
            <person name="Martin F.M."/>
        </authorList>
    </citation>
    <scope>NUCLEOTIDE SEQUENCE [LARGE SCALE GENOMIC DNA]</scope>
    <source>
        <strain evidence="4 5">CBS 459.81</strain>
    </source>
</reference>
<dbReference type="Proteomes" id="UP000250266">
    <property type="component" value="Unassembled WGS sequence"/>
</dbReference>
<evidence type="ECO:0000313" key="5">
    <source>
        <dbReference type="Proteomes" id="UP000250266"/>
    </source>
</evidence>
<evidence type="ECO:0000259" key="2">
    <source>
        <dbReference type="Pfam" id="PF22939"/>
    </source>
</evidence>
<feature type="non-terminal residue" evidence="4">
    <location>
        <position position="1"/>
    </location>
</feature>
<keyword evidence="5" id="KW-1185">Reference proteome</keyword>
<dbReference type="Pfam" id="PF22939">
    <property type="entry name" value="WHD_GPIID"/>
    <property type="match status" value="1"/>
</dbReference>
<dbReference type="InterPro" id="IPR056884">
    <property type="entry name" value="NPHP3-like_N"/>
</dbReference>
<proteinExistence type="predicted"/>
<evidence type="ECO:0000259" key="3">
    <source>
        <dbReference type="Pfam" id="PF24883"/>
    </source>
</evidence>
<dbReference type="InterPro" id="IPR035994">
    <property type="entry name" value="Nucleoside_phosphorylase_sf"/>
</dbReference>
<accession>A0A8E2DZ95</accession>
<gene>
    <name evidence="4" type="ORF">K432DRAFT_398105</name>
</gene>